<name>A0A292YQJ8_9BACL</name>
<protein>
    <submittedName>
        <fullName evidence="1">Spo0E family sporulation regulatory protein-aspartic acid phosphatase</fullName>
    </submittedName>
</protein>
<dbReference type="RefSeq" id="WP_165912416.1">
    <property type="nucleotide sequence ID" value="NZ_BDUF01000086.1"/>
</dbReference>
<dbReference type="GO" id="GO:0043937">
    <property type="term" value="P:regulation of sporulation"/>
    <property type="evidence" value="ECO:0007669"/>
    <property type="project" value="InterPro"/>
</dbReference>
<dbReference type="GO" id="GO:0046983">
    <property type="term" value="F:protein dimerization activity"/>
    <property type="evidence" value="ECO:0007669"/>
    <property type="project" value="InterPro"/>
</dbReference>
<dbReference type="SUPFAM" id="SSF140500">
    <property type="entry name" value="BAS1536-like"/>
    <property type="match status" value="1"/>
</dbReference>
<evidence type="ECO:0000313" key="2">
    <source>
        <dbReference type="Proteomes" id="UP000217785"/>
    </source>
</evidence>
<keyword evidence="2" id="KW-1185">Reference proteome</keyword>
<proteinExistence type="predicted"/>
<evidence type="ECO:0000313" key="1">
    <source>
        <dbReference type="EMBL" id="GAX91181.1"/>
    </source>
</evidence>
<gene>
    <name evidence="1" type="ORF">EFBL_2847</name>
</gene>
<sequence>MDDQENLKQLKKRIEATRSQLHVAFQNKRAFSDPDVYRLSLHLDDLIVEYQIRIRSAYSQMKTLR</sequence>
<dbReference type="EMBL" id="BDUF01000086">
    <property type="protein sequence ID" value="GAX91181.1"/>
    <property type="molecule type" value="Genomic_DNA"/>
</dbReference>
<dbReference type="InterPro" id="IPR037208">
    <property type="entry name" value="Spo0E-like_sf"/>
</dbReference>
<dbReference type="Pfam" id="PF09388">
    <property type="entry name" value="SpoOE-like"/>
    <property type="match status" value="1"/>
</dbReference>
<organism evidence="1 2">
    <name type="scientific">Effusibacillus lacus</name>
    <dbReference type="NCBI Taxonomy" id="1348429"/>
    <lineage>
        <taxon>Bacteria</taxon>
        <taxon>Bacillati</taxon>
        <taxon>Bacillota</taxon>
        <taxon>Bacilli</taxon>
        <taxon>Bacillales</taxon>
        <taxon>Alicyclobacillaceae</taxon>
        <taxon>Effusibacillus</taxon>
    </lineage>
</organism>
<dbReference type="InterPro" id="IPR036638">
    <property type="entry name" value="HLH_DNA-bd_sf"/>
</dbReference>
<dbReference type="Proteomes" id="UP000217785">
    <property type="component" value="Unassembled WGS sequence"/>
</dbReference>
<reference evidence="2" key="1">
    <citation type="submission" date="2017-07" db="EMBL/GenBank/DDBJ databases">
        <title>Draft genome sequence of Effusibacillus lacus strain skLN1.</title>
        <authorList>
            <person name="Watanabe M."/>
            <person name="Kojima H."/>
            <person name="Fukui M."/>
        </authorList>
    </citation>
    <scope>NUCLEOTIDE SEQUENCE [LARGE SCALE GENOMIC DNA]</scope>
    <source>
        <strain evidence="2">skLN1</strain>
    </source>
</reference>
<dbReference type="Gene3D" id="4.10.280.10">
    <property type="entry name" value="Helix-loop-helix DNA-binding domain"/>
    <property type="match status" value="1"/>
</dbReference>
<dbReference type="InterPro" id="IPR018540">
    <property type="entry name" value="Spo0E-like"/>
</dbReference>
<accession>A0A292YQJ8</accession>
<comment type="caution">
    <text evidence="1">The sequence shown here is derived from an EMBL/GenBank/DDBJ whole genome shotgun (WGS) entry which is preliminary data.</text>
</comment>
<dbReference type="AlphaFoldDB" id="A0A292YQJ8"/>